<dbReference type="Proteomes" id="UP000051952">
    <property type="component" value="Unassembled WGS sequence"/>
</dbReference>
<proteinExistence type="predicted"/>
<evidence type="ECO:0000256" key="1">
    <source>
        <dbReference type="SAM" id="MobiDB-lite"/>
    </source>
</evidence>
<evidence type="ECO:0000313" key="2">
    <source>
        <dbReference type="EMBL" id="CUE90516.1"/>
    </source>
</evidence>
<feature type="region of interest" description="Disordered" evidence="1">
    <location>
        <begin position="32"/>
        <end position="54"/>
    </location>
</feature>
<protein>
    <submittedName>
        <fullName evidence="2">Uncharacterized protein</fullName>
    </submittedName>
</protein>
<reference evidence="3" key="1">
    <citation type="submission" date="2015-09" db="EMBL/GenBank/DDBJ databases">
        <authorList>
            <consortium name="Pathogen Informatics"/>
        </authorList>
    </citation>
    <scope>NUCLEOTIDE SEQUENCE [LARGE SCALE GENOMIC DNA]</scope>
    <source>
        <strain evidence="3">Lake Konstanz</strain>
    </source>
</reference>
<gene>
    <name evidence="2" type="ORF">BSAL_57260</name>
</gene>
<dbReference type="AlphaFoldDB" id="A0A0S4IQK7"/>
<keyword evidence="3" id="KW-1185">Reference proteome</keyword>
<organism evidence="2 3">
    <name type="scientific">Bodo saltans</name>
    <name type="common">Flagellated protozoan</name>
    <dbReference type="NCBI Taxonomy" id="75058"/>
    <lineage>
        <taxon>Eukaryota</taxon>
        <taxon>Discoba</taxon>
        <taxon>Euglenozoa</taxon>
        <taxon>Kinetoplastea</taxon>
        <taxon>Metakinetoplastina</taxon>
        <taxon>Eubodonida</taxon>
        <taxon>Bodonidae</taxon>
        <taxon>Bodo</taxon>
    </lineage>
</organism>
<name>A0A0S4IQK7_BODSA</name>
<dbReference type="VEuPathDB" id="TriTrypDB:BSAL_57260"/>
<dbReference type="EMBL" id="CYKH01000210">
    <property type="protein sequence ID" value="CUE90516.1"/>
    <property type="molecule type" value="Genomic_DNA"/>
</dbReference>
<evidence type="ECO:0000313" key="3">
    <source>
        <dbReference type="Proteomes" id="UP000051952"/>
    </source>
</evidence>
<sequence length="54" mass="6159">MAKMNGGGGERKESRWFNLRCCLGASEMTLRLPRPSGRQPHCPDGIIHRHRQTQ</sequence>
<accession>A0A0S4IQK7</accession>